<feature type="domain" description="ABC transmembrane type-2" evidence="12">
    <location>
        <begin position="41"/>
        <end position="267"/>
    </location>
</feature>
<comment type="similarity">
    <text evidence="2 11">Belongs to the ABC-2 integral membrane protein family.</text>
</comment>
<evidence type="ECO:0000256" key="8">
    <source>
        <dbReference type="ARBA" id="ARBA00022989"/>
    </source>
</evidence>
<evidence type="ECO:0000256" key="2">
    <source>
        <dbReference type="ARBA" id="ARBA00007783"/>
    </source>
</evidence>
<evidence type="ECO:0000256" key="3">
    <source>
        <dbReference type="ARBA" id="ARBA00022448"/>
    </source>
</evidence>
<dbReference type="GO" id="GO:0140359">
    <property type="term" value="F:ABC-type transporter activity"/>
    <property type="evidence" value="ECO:0007669"/>
    <property type="project" value="InterPro"/>
</dbReference>
<keyword evidence="9" id="KW-0625">Polysaccharide transport</keyword>
<keyword evidence="6 11" id="KW-0812">Transmembrane</keyword>
<evidence type="ECO:0000256" key="6">
    <source>
        <dbReference type="ARBA" id="ARBA00022692"/>
    </source>
</evidence>
<name>A0A1N6CRU4_9GAMM</name>
<accession>A0A1N6CRU4</accession>
<reference evidence="13 14" key="1">
    <citation type="submission" date="2016-11" db="EMBL/GenBank/DDBJ databases">
        <authorList>
            <person name="Jaros S."/>
            <person name="Januszkiewicz K."/>
            <person name="Wedrychowicz H."/>
        </authorList>
    </citation>
    <scope>NUCLEOTIDE SEQUENCE [LARGE SCALE GENOMIC DNA]</scope>
    <source>
        <strain evidence="13 14">ACAM 239</strain>
    </source>
</reference>
<dbReference type="PROSITE" id="PS51012">
    <property type="entry name" value="ABC_TM2"/>
    <property type="match status" value="1"/>
</dbReference>
<protein>
    <recommendedName>
        <fullName evidence="11">Transport permease protein</fullName>
    </recommendedName>
</protein>
<dbReference type="Pfam" id="PF01061">
    <property type="entry name" value="ABC2_membrane"/>
    <property type="match status" value="1"/>
</dbReference>
<feature type="transmembrane region" description="Helical" evidence="11">
    <location>
        <begin position="187"/>
        <end position="206"/>
    </location>
</feature>
<dbReference type="PIRSF" id="PIRSF006648">
    <property type="entry name" value="DrrB"/>
    <property type="match status" value="1"/>
</dbReference>
<keyword evidence="3 11" id="KW-0813">Transport</keyword>
<feature type="transmembrane region" description="Helical" evidence="11">
    <location>
        <begin position="79"/>
        <end position="99"/>
    </location>
</feature>
<dbReference type="Proteomes" id="UP000185024">
    <property type="component" value="Unassembled WGS sequence"/>
</dbReference>
<evidence type="ECO:0000256" key="1">
    <source>
        <dbReference type="ARBA" id="ARBA00004651"/>
    </source>
</evidence>
<evidence type="ECO:0000256" key="10">
    <source>
        <dbReference type="ARBA" id="ARBA00023136"/>
    </source>
</evidence>
<keyword evidence="5" id="KW-0762">Sugar transport</keyword>
<keyword evidence="8 11" id="KW-1133">Transmembrane helix</keyword>
<dbReference type="AlphaFoldDB" id="A0A1N6CRU4"/>
<evidence type="ECO:0000313" key="13">
    <source>
        <dbReference type="EMBL" id="SIN66447.1"/>
    </source>
</evidence>
<comment type="subcellular location">
    <subcellularLocation>
        <location evidence="11">Cell inner membrane</location>
        <topology evidence="11">Multi-pass membrane protein</topology>
    </subcellularLocation>
    <subcellularLocation>
        <location evidence="1">Cell membrane</location>
        <topology evidence="1">Multi-pass membrane protein</topology>
    </subcellularLocation>
</comment>
<evidence type="ECO:0000259" key="12">
    <source>
        <dbReference type="PROSITE" id="PS51012"/>
    </source>
</evidence>
<dbReference type="PANTHER" id="PTHR30413">
    <property type="entry name" value="INNER MEMBRANE TRANSPORT PERMEASE"/>
    <property type="match status" value="1"/>
</dbReference>
<dbReference type="PANTHER" id="PTHR30413:SF10">
    <property type="entry name" value="CAPSULE POLYSACCHARIDE EXPORT INNER-MEMBRANE PROTEIN CTRC"/>
    <property type="match status" value="1"/>
</dbReference>
<dbReference type="EMBL" id="FSQX01000001">
    <property type="protein sequence ID" value="SIN66447.1"/>
    <property type="molecule type" value="Genomic_DNA"/>
</dbReference>
<feature type="transmembrane region" description="Helical" evidence="11">
    <location>
        <begin position="156"/>
        <end position="181"/>
    </location>
</feature>
<keyword evidence="4 11" id="KW-1003">Cell membrane</keyword>
<evidence type="ECO:0000313" key="14">
    <source>
        <dbReference type="Proteomes" id="UP000185024"/>
    </source>
</evidence>
<sequence length="275" mass="30605">MSIHKPAVSPLAIGRDIYQHRYLLKTMIWREINGRYRSSLLGVLWSFITPLLMLAIYTFVFTVVFQARWNIEAEHGQATFALVLFVGLIIHGLIAEVLGRSPGLMYEHGNYVKRVVFPLQVLPLVPCCSALFHFFISVGMLLLVILLLGHPVHATLLWLPVVIAPLMPMLAGLAWLLSALGVYVRDISHVSGLIVTVLLFVSPIFFPADALGETFQRFMYLNPLTVIIEQARGVLLWGQTPDALALIGYSVVSCSVAWLGYMVFQKARGGFADVL</sequence>
<feature type="transmembrane region" description="Helical" evidence="11">
    <location>
        <begin position="43"/>
        <end position="67"/>
    </location>
</feature>
<dbReference type="GO" id="GO:0015920">
    <property type="term" value="P:lipopolysaccharide transport"/>
    <property type="evidence" value="ECO:0007669"/>
    <property type="project" value="TreeGrafter"/>
</dbReference>
<evidence type="ECO:0000256" key="5">
    <source>
        <dbReference type="ARBA" id="ARBA00022597"/>
    </source>
</evidence>
<dbReference type="RefSeq" id="WP_074210353.1">
    <property type="nucleotide sequence ID" value="NZ_BJOI01000070.1"/>
</dbReference>
<feature type="transmembrane region" description="Helical" evidence="11">
    <location>
        <begin position="119"/>
        <end position="149"/>
    </location>
</feature>
<dbReference type="PRINTS" id="PR00164">
    <property type="entry name" value="ABC2TRNSPORT"/>
</dbReference>
<gene>
    <name evidence="13" type="ORF">SAMN05878438_1984</name>
</gene>
<evidence type="ECO:0000256" key="4">
    <source>
        <dbReference type="ARBA" id="ARBA00022475"/>
    </source>
</evidence>
<feature type="transmembrane region" description="Helical" evidence="11">
    <location>
        <begin position="243"/>
        <end position="264"/>
    </location>
</feature>
<dbReference type="InterPro" id="IPR000412">
    <property type="entry name" value="ABC_2_transport"/>
</dbReference>
<dbReference type="GO" id="GO:0015774">
    <property type="term" value="P:polysaccharide transport"/>
    <property type="evidence" value="ECO:0007669"/>
    <property type="project" value="UniProtKB-KW"/>
</dbReference>
<keyword evidence="7" id="KW-0972">Capsule biogenesis/degradation</keyword>
<proteinExistence type="inferred from homology"/>
<keyword evidence="10 11" id="KW-0472">Membrane</keyword>
<evidence type="ECO:0000256" key="9">
    <source>
        <dbReference type="ARBA" id="ARBA00023047"/>
    </source>
</evidence>
<evidence type="ECO:0000256" key="11">
    <source>
        <dbReference type="RuleBase" id="RU361157"/>
    </source>
</evidence>
<organism evidence="13 14">
    <name type="scientific">Vreelandella aquamarina</name>
    <dbReference type="NCBI Taxonomy" id="77097"/>
    <lineage>
        <taxon>Bacteria</taxon>
        <taxon>Pseudomonadati</taxon>
        <taxon>Pseudomonadota</taxon>
        <taxon>Gammaproteobacteria</taxon>
        <taxon>Oceanospirillales</taxon>
        <taxon>Halomonadaceae</taxon>
        <taxon>Vreelandella</taxon>
    </lineage>
</organism>
<dbReference type="InterPro" id="IPR047817">
    <property type="entry name" value="ABC2_TM_bact-type"/>
</dbReference>
<evidence type="ECO:0000256" key="7">
    <source>
        <dbReference type="ARBA" id="ARBA00022903"/>
    </source>
</evidence>
<dbReference type="InterPro" id="IPR013525">
    <property type="entry name" value="ABC2_TM"/>
</dbReference>
<dbReference type="GeneID" id="97278091"/>
<dbReference type="GO" id="GO:0043190">
    <property type="term" value="C:ATP-binding cassette (ABC) transporter complex"/>
    <property type="evidence" value="ECO:0007669"/>
    <property type="project" value="InterPro"/>
</dbReference>